<proteinExistence type="predicted"/>
<gene>
    <name evidence="1" type="ORF">GRJ2_002818300</name>
</gene>
<organism evidence="1 2">
    <name type="scientific">Grus japonensis</name>
    <name type="common">Japanese crane</name>
    <name type="synonym">Red-crowned crane</name>
    <dbReference type="NCBI Taxonomy" id="30415"/>
    <lineage>
        <taxon>Eukaryota</taxon>
        <taxon>Metazoa</taxon>
        <taxon>Chordata</taxon>
        <taxon>Craniata</taxon>
        <taxon>Vertebrata</taxon>
        <taxon>Euteleostomi</taxon>
        <taxon>Archelosauria</taxon>
        <taxon>Archosauria</taxon>
        <taxon>Dinosauria</taxon>
        <taxon>Saurischia</taxon>
        <taxon>Theropoda</taxon>
        <taxon>Coelurosauria</taxon>
        <taxon>Aves</taxon>
        <taxon>Neognathae</taxon>
        <taxon>Neoaves</taxon>
        <taxon>Gruiformes</taxon>
        <taxon>Gruidae</taxon>
        <taxon>Grus</taxon>
    </lineage>
</organism>
<evidence type="ECO:0000313" key="1">
    <source>
        <dbReference type="EMBL" id="GAB0203527.1"/>
    </source>
</evidence>
<reference evidence="1 2" key="1">
    <citation type="submission" date="2024-06" db="EMBL/GenBank/DDBJ databases">
        <title>The draft genome of Grus japonensis, version 3.</title>
        <authorList>
            <person name="Nabeshima K."/>
            <person name="Suzuki S."/>
            <person name="Onuma M."/>
        </authorList>
    </citation>
    <scope>NUCLEOTIDE SEQUENCE [LARGE SCALE GENOMIC DNA]</scope>
    <source>
        <strain evidence="1 2">451A</strain>
    </source>
</reference>
<dbReference type="EMBL" id="BAAFJT010000040">
    <property type="protein sequence ID" value="GAB0203527.1"/>
    <property type="molecule type" value="Genomic_DNA"/>
</dbReference>
<dbReference type="PANTHER" id="PTHR33332">
    <property type="entry name" value="REVERSE TRANSCRIPTASE DOMAIN-CONTAINING PROTEIN"/>
    <property type="match status" value="1"/>
</dbReference>
<comment type="caution">
    <text evidence="1">The sequence shown here is derived from an EMBL/GenBank/DDBJ whole genome shotgun (WGS) entry which is preliminary data.</text>
</comment>
<protein>
    <submittedName>
        <fullName evidence="1">Mitochondrial enolase superfamily member 1</fullName>
    </submittedName>
</protein>
<name>A0ABC9Y372_GRUJA</name>
<evidence type="ECO:0000313" key="2">
    <source>
        <dbReference type="Proteomes" id="UP001623348"/>
    </source>
</evidence>
<dbReference type="Proteomes" id="UP001623348">
    <property type="component" value="Unassembled WGS sequence"/>
</dbReference>
<sequence length="234" mass="26023">MITTLPALHRQEPCKVYFLLHFDVEVLKDVRGLCTTVALGLNGTGPESSLEWVRFRSRLGRYGFDGWTTWWIRSWLDGHIQRVVVNGSVSGWKSVMSGVPQVSTLGPVLFIFISDIDSGIGCALCKFADDTKLSGVVDTPEGQDAIQRDLDKLEKWAHVNLMRLKKAKCMVPHLGQGNPQYQYKLGDEWIESSPAEKDLGVLVDEKLDMSQQCAPAAQKANCVLGCIKRSVTSR</sequence>
<accession>A0ABC9Y372</accession>
<dbReference type="AlphaFoldDB" id="A0ABC9Y372"/>
<keyword evidence="2" id="KW-1185">Reference proteome</keyword>